<dbReference type="RefSeq" id="WP_093961569.1">
    <property type="nucleotide sequence ID" value="NZ_NEWD01000049.1"/>
</dbReference>
<dbReference type="EMBL" id="NEWD01000049">
    <property type="protein sequence ID" value="OXM99269.1"/>
    <property type="molecule type" value="Genomic_DNA"/>
</dbReference>
<evidence type="ECO:0000256" key="1">
    <source>
        <dbReference type="SAM" id="Phobius"/>
    </source>
</evidence>
<evidence type="ECO:0000313" key="2">
    <source>
        <dbReference type="EMBL" id="OXM99269.1"/>
    </source>
</evidence>
<reference evidence="2 3" key="1">
    <citation type="submission" date="2017-05" db="EMBL/GenBank/DDBJ databases">
        <title>Bifidobacterium vansinderenii sp. nov.</title>
        <authorList>
            <person name="Lugli G.A."/>
            <person name="Duranti S."/>
            <person name="Mangifesta M."/>
        </authorList>
    </citation>
    <scope>NUCLEOTIDE SEQUENCE [LARGE SCALE GENOMIC DNA]</scope>
    <source>
        <strain evidence="2 3">Tam10B</strain>
    </source>
</reference>
<proteinExistence type="predicted"/>
<protein>
    <submittedName>
        <fullName evidence="2">Uncharacterized protein</fullName>
    </submittedName>
</protein>
<dbReference type="OrthoDB" id="3243284at2"/>
<gene>
    <name evidence="2" type="ORF">Tam10B_2482</name>
</gene>
<organism evidence="2 3">
    <name type="scientific">Bifidobacterium vansinderenii</name>
    <dbReference type="NCBI Taxonomy" id="1984871"/>
    <lineage>
        <taxon>Bacteria</taxon>
        <taxon>Bacillati</taxon>
        <taxon>Actinomycetota</taxon>
        <taxon>Actinomycetes</taxon>
        <taxon>Bifidobacteriales</taxon>
        <taxon>Bifidobacteriaceae</taxon>
        <taxon>Bifidobacterium</taxon>
    </lineage>
</organism>
<evidence type="ECO:0000313" key="3">
    <source>
        <dbReference type="Proteomes" id="UP000215433"/>
    </source>
</evidence>
<dbReference type="AlphaFoldDB" id="A0A229VV25"/>
<sequence length="107" mass="12170">MPGWVWILLVIFLLVMLIAGAVYAIRHALAALHVVNETGGRIANVFTRLEQEPTPKEVETPSFVLPLEVSADRYADAHSAVIRHQEETRSRHAAVWKRWKTFNDLAR</sequence>
<name>A0A229VV25_9BIFI</name>
<accession>A0A229VV25</accession>
<keyword evidence="1" id="KW-1133">Transmembrane helix</keyword>
<keyword evidence="1" id="KW-0472">Membrane</keyword>
<feature type="transmembrane region" description="Helical" evidence="1">
    <location>
        <begin position="6"/>
        <end position="25"/>
    </location>
</feature>
<comment type="caution">
    <text evidence="2">The sequence shown here is derived from an EMBL/GenBank/DDBJ whole genome shotgun (WGS) entry which is preliminary data.</text>
</comment>
<keyword evidence="1" id="KW-0812">Transmembrane</keyword>
<dbReference type="Proteomes" id="UP000215433">
    <property type="component" value="Unassembled WGS sequence"/>
</dbReference>
<keyword evidence="3" id="KW-1185">Reference proteome</keyword>